<protein>
    <submittedName>
        <fullName evidence="2">Uncharacterized protein</fullName>
    </submittedName>
</protein>
<evidence type="ECO:0000313" key="3">
    <source>
        <dbReference type="Proteomes" id="UP000815677"/>
    </source>
</evidence>
<feature type="compositionally biased region" description="Basic and acidic residues" evidence="1">
    <location>
        <begin position="1"/>
        <end position="16"/>
    </location>
</feature>
<dbReference type="Proteomes" id="UP000815677">
    <property type="component" value="Unassembled WGS sequence"/>
</dbReference>
<gene>
    <name evidence="2" type="ORF">MCHLO_04282</name>
</gene>
<reference evidence="2" key="1">
    <citation type="submission" date="2014-09" db="EMBL/GenBank/DDBJ databases">
        <title>Genome sequence of the luminous mushroom Mycena chlorophos for searching fungal bioluminescence genes.</title>
        <authorList>
            <person name="Tanaka Y."/>
            <person name="Kasuga D."/>
            <person name="Oba Y."/>
            <person name="Hase S."/>
            <person name="Sato K."/>
            <person name="Oba Y."/>
            <person name="Sakakibara Y."/>
        </authorList>
    </citation>
    <scope>NUCLEOTIDE SEQUENCE</scope>
</reference>
<feature type="compositionally biased region" description="Basic and acidic residues" evidence="1">
    <location>
        <begin position="23"/>
        <end position="34"/>
    </location>
</feature>
<name>A0ABQ0L6Q4_MYCCL</name>
<dbReference type="EMBL" id="DF842764">
    <property type="protein sequence ID" value="GAT46783.1"/>
    <property type="molecule type" value="Genomic_DNA"/>
</dbReference>
<proteinExistence type="predicted"/>
<feature type="region of interest" description="Disordered" evidence="1">
    <location>
        <begin position="1"/>
        <end position="34"/>
    </location>
</feature>
<evidence type="ECO:0000256" key="1">
    <source>
        <dbReference type="SAM" id="MobiDB-lite"/>
    </source>
</evidence>
<accession>A0ABQ0L6Q4</accession>
<evidence type="ECO:0000313" key="2">
    <source>
        <dbReference type="EMBL" id="GAT46783.1"/>
    </source>
</evidence>
<sequence length="335" mass="38306">MGRLSPDEIRAKDRERKARRKAMREDPERWQTSLERARESSRKYRIGYASWLNAERRRKRAMLKSKIFTAELSSRVNLKMLFLNSSFTRFLMRRPPLVNLERGECFALVSENEAAALILINGPEKNEPQDLVHVDLSFSLSNIRANNPKIWRSDRSLKLTPYMPGVPSTIRFEFAPEEANPEQFTVETEVLSDVTPFLRRETILEGLDNLETVKLELQETVQYPVEDPNVEEAIVNERDANFISSTVVDGLEKVKLELQETVQYPEVRAKLTGNDAMKAEEAAVTPLQIFNALMMMASWAVSDDLARNAEASALINEEEILAQIEELSEEASEDS</sequence>
<organism evidence="2 3">
    <name type="scientific">Mycena chlorophos</name>
    <name type="common">Agaric fungus</name>
    <name type="synonym">Agaricus chlorophos</name>
    <dbReference type="NCBI Taxonomy" id="658473"/>
    <lineage>
        <taxon>Eukaryota</taxon>
        <taxon>Fungi</taxon>
        <taxon>Dikarya</taxon>
        <taxon>Basidiomycota</taxon>
        <taxon>Agaricomycotina</taxon>
        <taxon>Agaricomycetes</taxon>
        <taxon>Agaricomycetidae</taxon>
        <taxon>Agaricales</taxon>
        <taxon>Marasmiineae</taxon>
        <taxon>Mycenaceae</taxon>
        <taxon>Mycena</taxon>
    </lineage>
</organism>
<keyword evidence="3" id="KW-1185">Reference proteome</keyword>